<evidence type="ECO:0000259" key="2">
    <source>
        <dbReference type="PROSITE" id="PS50181"/>
    </source>
</evidence>
<dbReference type="AlphaFoldDB" id="A0A310SQ59"/>
<dbReference type="GO" id="GO:0019901">
    <property type="term" value="F:protein kinase binding"/>
    <property type="evidence" value="ECO:0007669"/>
    <property type="project" value="InterPro"/>
</dbReference>
<gene>
    <name evidence="3" type="ORF">WN48_01384</name>
</gene>
<dbReference type="Gene3D" id="3.40.1000.30">
    <property type="match status" value="1"/>
</dbReference>
<proteinExistence type="predicted"/>
<dbReference type="PANTHER" id="PTHR15537">
    <property type="entry name" value="F-BOX ONLY PROTEIN 7"/>
    <property type="match status" value="1"/>
</dbReference>
<dbReference type="SUPFAM" id="SSF81383">
    <property type="entry name" value="F-box domain"/>
    <property type="match status" value="1"/>
</dbReference>
<dbReference type="InterPro" id="IPR036047">
    <property type="entry name" value="F-box-like_dom_sf"/>
</dbReference>
<keyword evidence="4" id="KW-1185">Reference proteome</keyword>
<evidence type="ECO:0000313" key="3">
    <source>
        <dbReference type="EMBL" id="OAD61373.1"/>
    </source>
</evidence>
<accession>A0A310SQ59</accession>
<dbReference type="SMART" id="SM00256">
    <property type="entry name" value="FBOX"/>
    <property type="match status" value="1"/>
</dbReference>
<dbReference type="PANTHER" id="PTHR15537:SF2">
    <property type="entry name" value="F-BOX ONLY PROTEIN 7"/>
    <property type="match status" value="1"/>
</dbReference>
<dbReference type="EMBL" id="KQ760221">
    <property type="protein sequence ID" value="OAD61373.1"/>
    <property type="molecule type" value="Genomic_DNA"/>
</dbReference>
<reference evidence="3 4" key="1">
    <citation type="submission" date="2015-07" db="EMBL/GenBank/DDBJ databases">
        <title>The genome of Eufriesea mexicana.</title>
        <authorList>
            <person name="Pan H."/>
            <person name="Kapheim K."/>
        </authorList>
    </citation>
    <scope>NUCLEOTIDE SEQUENCE [LARGE SCALE GENOMIC DNA]</scope>
    <source>
        <strain evidence="3">0111107269</strain>
        <tissue evidence="3">Whole body</tissue>
    </source>
</reference>
<feature type="compositionally biased region" description="Basic and acidic residues" evidence="1">
    <location>
        <begin position="249"/>
        <end position="258"/>
    </location>
</feature>
<feature type="region of interest" description="Disordered" evidence="1">
    <location>
        <begin position="247"/>
        <end position="282"/>
    </location>
</feature>
<dbReference type="PROSITE" id="PS50181">
    <property type="entry name" value="FBOX"/>
    <property type="match status" value="1"/>
</dbReference>
<dbReference type="InterPro" id="IPR001810">
    <property type="entry name" value="F-box_dom"/>
</dbReference>
<organism evidence="3 4">
    <name type="scientific">Eufriesea mexicana</name>
    <dbReference type="NCBI Taxonomy" id="516756"/>
    <lineage>
        <taxon>Eukaryota</taxon>
        <taxon>Metazoa</taxon>
        <taxon>Ecdysozoa</taxon>
        <taxon>Arthropoda</taxon>
        <taxon>Hexapoda</taxon>
        <taxon>Insecta</taxon>
        <taxon>Pterygota</taxon>
        <taxon>Neoptera</taxon>
        <taxon>Endopterygota</taxon>
        <taxon>Hymenoptera</taxon>
        <taxon>Apocrita</taxon>
        <taxon>Aculeata</taxon>
        <taxon>Apoidea</taxon>
        <taxon>Anthophila</taxon>
        <taxon>Apidae</taxon>
        <taxon>Eufriesea</taxon>
    </lineage>
</organism>
<sequence>MWEPILVEDSTYLNLVPSLRGILKSLNEKSTHQDYMVALMIVLLAEAGFYLSSINSNSSRRPDLKSLQIPKDWKSQETGVYEMYFHLETVPDIKCKLLVTTLGNTLICNFFSLMDGRKTYNLSVPTLKYVNPFASDICARYLNLKLISHRFKDTLSTPVRSDVLIKAGVMGPSLQALPTELKLKILRLLDAYSLTRMAQCCSEFRELCSESQLWKDLLHRDFPKYSVTAAMPKDYYRFRYNNRKRNQRRLQETADVETKPTVSNESSEKEETTTQSNGDTVLGGHAGFARCQESIGETSVIAGKVEADDEIGCRAYERLRLPRRTVRRAKDINVNLSLSEMLSLLDHADDDEVLAGTSEENRKRALGQFYPTGMLTHSHSDGEFPIYSQGESLNRLSLTPCSYRRPVVTFCTFSSHHESMCPFFIANFIYVDVGP</sequence>
<feature type="domain" description="F-box" evidence="2">
    <location>
        <begin position="171"/>
        <end position="217"/>
    </location>
</feature>
<dbReference type="Proteomes" id="UP000250275">
    <property type="component" value="Unassembled WGS sequence"/>
</dbReference>
<protein>
    <submittedName>
        <fullName evidence="3">F-box only protein 7</fullName>
    </submittedName>
</protein>
<dbReference type="Pfam" id="PF12937">
    <property type="entry name" value="F-box-like"/>
    <property type="match status" value="1"/>
</dbReference>
<dbReference type="Gene3D" id="1.20.1280.50">
    <property type="match status" value="1"/>
</dbReference>
<dbReference type="GO" id="GO:1903599">
    <property type="term" value="P:positive regulation of autophagy of mitochondrion"/>
    <property type="evidence" value="ECO:0007669"/>
    <property type="project" value="TreeGrafter"/>
</dbReference>
<evidence type="ECO:0000313" key="4">
    <source>
        <dbReference type="Proteomes" id="UP000250275"/>
    </source>
</evidence>
<dbReference type="OrthoDB" id="101791at2759"/>
<evidence type="ECO:0000256" key="1">
    <source>
        <dbReference type="SAM" id="MobiDB-lite"/>
    </source>
</evidence>
<name>A0A310SQ59_9HYME</name>
<dbReference type="InterPro" id="IPR047118">
    <property type="entry name" value="Fbxo7"/>
</dbReference>